<name>A0ABD0UUG1_DENTH</name>
<dbReference type="PANTHER" id="PTHR34536">
    <property type="entry name" value="DENTIN SIALOPHOSPHOPROTEIN-LIKE PROTEIN"/>
    <property type="match status" value="1"/>
</dbReference>
<gene>
    <name evidence="2" type="ORF">M5K25_013686</name>
</gene>
<reference evidence="2 3" key="1">
    <citation type="journal article" date="2024" name="Plant Biotechnol. J.">
        <title>Dendrobium thyrsiflorum genome and its molecular insights into genes involved in important horticultural traits.</title>
        <authorList>
            <person name="Chen B."/>
            <person name="Wang J.Y."/>
            <person name="Zheng P.J."/>
            <person name="Li K.L."/>
            <person name="Liang Y.M."/>
            <person name="Chen X.F."/>
            <person name="Zhang C."/>
            <person name="Zhao X."/>
            <person name="He X."/>
            <person name="Zhang G.Q."/>
            <person name="Liu Z.J."/>
            <person name="Xu Q."/>
        </authorList>
    </citation>
    <scope>NUCLEOTIDE SEQUENCE [LARGE SCALE GENOMIC DNA]</scope>
    <source>
        <strain evidence="2">GZMU011</strain>
    </source>
</reference>
<protein>
    <submittedName>
        <fullName evidence="2">Uncharacterized protein</fullName>
    </submittedName>
</protein>
<organism evidence="2 3">
    <name type="scientific">Dendrobium thyrsiflorum</name>
    <name type="common">Pinecone-like raceme dendrobium</name>
    <name type="synonym">Orchid</name>
    <dbReference type="NCBI Taxonomy" id="117978"/>
    <lineage>
        <taxon>Eukaryota</taxon>
        <taxon>Viridiplantae</taxon>
        <taxon>Streptophyta</taxon>
        <taxon>Embryophyta</taxon>
        <taxon>Tracheophyta</taxon>
        <taxon>Spermatophyta</taxon>
        <taxon>Magnoliopsida</taxon>
        <taxon>Liliopsida</taxon>
        <taxon>Asparagales</taxon>
        <taxon>Orchidaceae</taxon>
        <taxon>Epidendroideae</taxon>
        <taxon>Malaxideae</taxon>
        <taxon>Dendrobiinae</taxon>
        <taxon>Dendrobium</taxon>
    </lineage>
</organism>
<feature type="compositionally biased region" description="Basic and acidic residues" evidence="1">
    <location>
        <begin position="993"/>
        <end position="1023"/>
    </location>
</feature>
<dbReference type="PANTHER" id="PTHR34536:SF4">
    <property type="entry name" value="BTZ DOMAIN-CONTAINING PROTEIN"/>
    <property type="match status" value="1"/>
</dbReference>
<feature type="compositionally biased region" description="Polar residues" evidence="1">
    <location>
        <begin position="1217"/>
        <end position="1226"/>
    </location>
</feature>
<feature type="compositionally biased region" description="Basic and acidic residues" evidence="1">
    <location>
        <begin position="1421"/>
        <end position="1431"/>
    </location>
</feature>
<evidence type="ECO:0000256" key="1">
    <source>
        <dbReference type="SAM" id="MobiDB-lite"/>
    </source>
</evidence>
<evidence type="ECO:0000313" key="2">
    <source>
        <dbReference type="EMBL" id="KAL0916194.1"/>
    </source>
</evidence>
<evidence type="ECO:0000313" key="3">
    <source>
        <dbReference type="Proteomes" id="UP001552299"/>
    </source>
</evidence>
<feature type="compositionally biased region" description="Basic and acidic residues" evidence="1">
    <location>
        <begin position="296"/>
        <end position="305"/>
    </location>
</feature>
<feature type="region of interest" description="Disordered" evidence="1">
    <location>
        <begin position="1421"/>
        <end position="1450"/>
    </location>
</feature>
<keyword evidence="3" id="KW-1185">Reference proteome</keyword>
<proteinExistence type="predicted"/>
<comment type="caution">
    <text evidence="2">The sequence shown here is derived from an EMBL/GenBank/DDBJ whole genome shotgun (WGS) entry which is preliminary data.</text>
</comment>
<feature type="region of interest" description="Disordered" evidence="1">
    <location>
        <begin position="993"/>
        <end position="1049"/>
    </location>
</feature>
<feature type="region of interest" description="Disordered" evidence="1">
    <location>
        <begin position="1205"/>
        <end position="1239"/>
    </location>
</feature>
<accession>A0ABD0UUG1</accession>
<feature type="region of interest" description="Disordered" evidence="1">
    <location>
        <begin position="337"/>
        <end position="390"/>
    </location>
</feature>
<feature type="compositionally biased region" description="Basic and acidic residues" evidence="1">
    <location>
        <begin position="893"/>
        <end position="914"/>
    </location>
</feature>
<dbReference type="EMBL" id="JANQDX010000011">
    <property type="protein sequence ID" value="KAL0916194.1"/>
    <property type="molecule type" value="Genomic_DNA"/>
</dbReference>
<dbReference type="Proteomes" id="UP001552299">
    <property type="component" value="Unassembled WGS sequence"/>
</dbReference>
<sequence>MEKVSGLCVVMLFALAGIVQVIGIYHGQLPDTVEKKDSCSRPHILPLQLFTASIALPLNHFPSASSSMISFVIIVPDFLKMSSSDQEKLGVKFHARLSLDTISAIPIKKRRFIFSRSPSPPPETNSSLTVDCGTTQNKSFSLVQTPSLEASDIPICLTASSNEGSSLESGLNNFVNGDISENPKHQDPIEHDCNVKLQSKVSIAFEEENGLKDNVSDDKPVFLKGIEQHSAPVGHVDASMEEENLDAKNFSSQTSTARLSENTELLCEETFEKVLISESRSVGQAQLELQDPNSQEETHVQDPQKKCFASGPNTDSAQSCLNRSNWDLNTTMDTWDESMNDSARNHEDEGHKRSGFIGFLGRGPQPILMGASSTNRTPNASPPLSSEPKSLSSDHFLSLCTSPKSEGVCCNTETEACLDLHLKPALMSESYFPYRTPFSLGNVDSLKETQFLILSTMPSSSSADPKFSLCGAVKSEPYEEKKTEIAGSEAFGLKPIKSEPCEIGEASKITISGVNSASDAAIKLEPVEDKTQDPVAGQETRLSHITADDHNLLQSSKTPLEAVGSDIMASNTKSDSFIKDVILQIPGEYPHLHKFEVDSMAQVLQNEVLSNDKEVHRTMSAAAGSSQSENGIFCEPKSLVMEPLVDEDRELISIKQASNEESENADSFIKSQVEGQIMNYGTSLESEACEQPHIAAESLCESFNSGTLVEMVVDEKAEIDFGLSLSKTDSKTTAVVQTYANCDALKFNQVMNQPICMMEEQDDNDCKTGSPNVMDGVMRTVHEKGGINDHGYEDGEVKDGAFLGANGDSHLRVEIKMAEGACPRDIADVPVAMSSSHELVKHSIIESSEMSKDLGTVECANNIDSAIATDLQESSSVTGDSSRVKTSKTTKKIPRDSTKKDKVSERKTKSDKSPTLRVVSIENNANGSGIMEKAGGRAKSSVPLSSSEAIIDAYDRGPTGRIINLNSASSRNVKPIHERPLLSRVERDNSADELFMREKSLSRQSRDENPIEKSHKTENDNKRGLACGNHGSGSINSRVKGGSDSSRLRFRDKQRLNQFIDRNCDPNYMREQINEHNEFRYSRPINSAEVSLGSGSDASAPCAGRLSRKVTNKLQSRAYMACRRHSPGGPEQMPVMRHPTGEVNPSRCFHRDAPDLIYVSQEKMNRPVPGEMLDPLRAHPHSQFERTDRIPAHHERLSLSPVRRRGLPRLTPPMCSPRSQARSPSHWSPHDASEGFNGQPEMVQCRTGTPIVMQESMRSTRQHYAEEILARRRGPAYRARLPDGMMEVVSSREHDFPRPGRDFPRKIQRLDMNDPRQVPAEYYRTPFDHGQIHELFVDGECDVGRRCNEVHVPARYRQHCIEGDDVENFSFRGEEGPPRSYRYHAEGNQGFNEGGNSREFGGRFKNRLGNTSRRYRHIEQQQHEDGFRHQDGQGWNDAGFNNIRPKRRRY</sequence>
<feature type="compositionally biased region" description="Basic and acidic residues" evidence="1">
    <location>
        <begin position="343"/>
        <end position="352"/>
    </location>
</feature>
<feature type="region of interest" description="Disordered" evidence="1">
    <location>
        <begin position="289"/>
        <end position="314"/>
    </location>
</feature>
<feature type="region of interest" description="Disordered" evidence="1">
    <location>
        <begin position="872"/>
        <end position="914"/>
    </location>
</feature>